<comment type="similarity">
    <text evidence="1">Belongs to the AB hydrolase superfamily. AB hydrolase 2 family.</text>
</comment>
<dbReference type="InterPro" id="IPR050565">
    <property type="entry name" value="LYPA1-2/EST-like"/>
</dbReference>
<dbReference type="Proteomes" id="UP001238179">
    <property type="component" value="Chromosome"/>
</dbReference>
<evidence type="ECO:0000259" key="3">
    <source>
        <dbReference type="Pfam" id="PF02230"/>
    </source>
</evidence>
<feature type="domain" description="Phospholipase/carboxylesterase/thioesterase" evidence="3">
    <location>
        <begin position="17"/>
        <end position="209"/>
    </location>
</feature>
<organism evidence="4 5">
    <name type="scientific">Mesoterricola silvestris</name>
    <dbReference type="NCBI Taxonomy" id="2927979"/>
    <lineage>
        <taxon>Bacteria</taxon>
        <taxon>Pseudomonadati</taxon>
        <taxon>Acidobacteriota</taxon>
        <taxon>Holophagae</taxon>
        <taxon>Holophagales</taxon>
        <taxon>Holophagaceae</taxon>
        <taxon>Mesoterricola</taxon>
    </lineage>
</organism>
<dbReference type="GO" id="GO:0016787">
    <property type="term" value="F:hydrolase activity"/>
    <property type="evidence" value="ECO:0007669"/>
    <property type="project" value="UniProtKB-KW"/>
</dbReference>
<evidence type="ECO:0000313" key="4">
    <source>
        <dbReference type="EMBL" id="BDU73737.1"/>
    </source>
</evidence>
<dbReference type="InterPro" id="IPR003140">
    <property type="entry name" value="PLipase/COase/thioEstase"/>
</dbReference>
<sequence length="214" mass="23259">MPDTRLISTPTTGRYLVEPASRPGAPILVGFHGYGQCAEEMLEDLRRIPGDWTRVSVQALHRFYSPKTREVVGSWMTAQDRDRAIEDNVAYVRGVVADVRAGGRDGRLVFAGFSQGAAMAWRAAARCGPCHGLVILGGDLPPDVAAHPSLELPPVLLGRGERDGFYSGPQLEKDIAALEALGIRPEVVRFDGGHEWAPPFLEAAGRFLSRILTM</sequence>
<accession>A0AA48GLR5</accession>
<dbReference type="Pfam" id="PF02230">
    <property type="entry name" value="Abhydrolase_2"/>
    <property type="match status" value="1"/>
</dbReference>
<evidence type="ECO:0000256" key="1">
    <source>
        <dbReference type="ARBA" id="ARBA00006499"/>
    </source>
</evidence>
<dbReference type="EMBL" id="AP027080">
    <property type="protein sequence ID" value="BDU73737.1"/>
    <property type="molecule type" value="Genomic_DNA"/>
</dbReference>
<evidence type="ECO:0000256" key="2">
    <source>
        <dbReference type="ARBA" id="ARBA00022801"/>
    </source>
</evidence>
<reference evidence="5" key="1">
    <citation type="journal article" date="2023" name="Int. J. Syst. Evol. Microbiol.">
        <title>Mesoterricola silvestris gen. nov., sp. nov., Mesoterricola sediminis sp. nov., Geothrix oryzae sp. nov., Geothrix edaphica sp. nov., Geothrix rubra sp. nov., and Geothrix limicola sp. nov., six novel members of Acidobacteriota isolated from soils.</title>
        <authorList>
            <person name="Itoh H."/>
            <person name="Sugisawa Y."/>
            <person name="Mise K."/>
            <person name="Xu Z."/>
            <person name="Kuniyasu M."/>
            <person name="Ushijima N."/>
            <person name="Kawano K."/>
            <person name="Kobayashi E."/>
            <person name="Shiratori Y."/>
            <person name="Masuda Y."/>
            <person name="Senoo K."/>
        </authorList>
    </citation>
    <scope>NUCLEOTIDE SEQUENCE [LARGE SCALE GENOMIC DNA]</scope>
    <source>
        <strain evidence="5">W79</strain>
    </source>
</reference>
<gene>
    <name evidence="4" type="ORF">METEAL_29110</name>
</gene>
<name>A0AA48GLR5_9BACT</name>
<dbReference type="Gene3D" id="3.40.50.1820">
    <property type="entry name" value="alpha/beta hydrolase"/>
    <property type="match status" value="1"/>
</dbReference>
<keyword evidence="2" id="KW-0378">Hydrolase</keyword>
<dbReference type="KEGG" id="msil:METEAL_29110"/>
<dbReference type="RefSeq" id="WP_316412406.1">
    <property type="nucleotide sequence ID" value="NZ_AP027080.1"/>
</dbReference>
<dbReference type="SUPFAM" id="SSF53474">
    <property type="entry name" value="alpha/beta-Hydrolases"/>
    <property type="match status" value="1"/>
</dbReference>
<dbReference type="InterPro" id="IPR029058">
    <property type="entry name" value="AB_hydrolase_fold"/>
</dbReference>
<dbReference type="PANTHER" id="PTHR10655:SF17">
    <property type="entry name" value="LYSOPHOSPHOLIPASE-LIKE PROTEIN 1"/>
    <property type="match status" value="1"/>
</dbReference>
<proteinExistence type="inferred from homology"/>
<dbReference type="PANTHER" id="PTHR10655">
    <property type="entry name" value="LYSOPHOSPHOLIPASE-RELATED"/>
    <property type="match status" value="1"/>
</dbReference>
<protein>
    <submittedName>
        <fullName evidence="4">Phospholipase</fullName>
    </submittedName>
</protein>
<dbReference type="AlphaFoldDB" id="A0AA48GLR5"/>
<evidence type="ECO:0000313" key="5">
    <source>
        <dbReference type="Proteomes" id="UP001238179"/>
    </source>
</evidence>
<keyword evidence="5" id="KW-1185">Reference proteome</keyword>